<dbReference type="AlphaFoldDB" id="A0A812BEJ6"/>
<dbReference type="InterPro" id="IPR025799">
    <property type="entry name" value="Arg_MeTrfase"/>
</dbReference>
<dbReference type="Pfam" id="PF22528">
    <property type="entry name" value="PRMT_C"/>
    <property type="match status" value="1"/>
</dbReference>
<keyword evidence="12" id="KW-1185">Reference proteome</keyword>
<feature type="region of interest" description="Disordered" evidence="9">
    <location>
        <begin position="469"/>
        <end position="495"/>
    </location>
</feature>
<evidence type="ECO:0000256" key="3">
    <source>
        <dbReference type="ARBA" id="ARBA00022603"/>
    </source>
</evidence>
<evidence type="ECO:0000313" key="11">
    <source>
        <dbReference type="EMBL" id="CAE1176438.1"/>
    </source>
</evidence>
<comment type="subcellular location">
    <subcellularLocation>
        <location evidence="1">Nucleus</location>
    </subcellularLocation>
</comment>
<dbReference type="PANTHER" id="PTHR11006">
    <property type="entry name" value="PROTEIN ARGININE N-METHYLTRANSFERASE"/>
    <property type="match status" value="1"/>
</dbReference>
<comment type="caution">
    <text evidence="11">The sequence shown here is derived from an EMBL/GenBank/DDBJ whole genome shotgun (WGS) entry which is preliminary data.</text>
</comment>
<evidence type="ECO:0000256" key="8">
    <source>
        <dbReference type="PROSITE-ProRule" id="PRU01015"/>
    </source>
</evidence>
<evidence type="ECO:0000256" key="2">
    <source>
        <dbReference type="ARBA" id="ARBA00011925"/>
    </source>
</evidence>
<protein>
    <recommendedName>
        <fullName evidence="2">type I protein arginine methyltransferase</fullName>
        <ecNumber evidence="2">2.1.1.319</ecNumber>
    </recommendedName>
</protein>
<dbReference type="PROSITE" id="PS51678">
    <property type="entry name" value="SAM_MT_PRMT"/>
    <property type="match status" value="1"/>
</dbReference>
<dbReference type="GO" id="GO:0032259">
    <property type="term" value="P:methylation"/>
    <property type="evidence" value="ECO:0007669"/>
    <property type="project" value="UniProtKB-KW"/>
</dbReference>
<name>A0A812BEJ6_ACAPH</name>
<evidence type="ECO:0000313" key="12">
    <source>
        <dbReference type="Proteomes" id="UP000597762"/>
    </source>
</evidence>
<sequence>MKRHGLPIRRRKSVGASTARKDVVAREMNKLPLPFGMSNTNILLTKPYQNYSEPDVDSFSMPSTVVKLEPTSDSEDGDISNKCAQNKSQNVKLSGASCSNEYFNSYVDISVHELMLKDKPRTLSYMQFIDQNKHLFNGKVVLDVGAGTGILSCFAARAGAKMVYAVEASNMASICESIVYQNDLQDQITVIQQPVEDVILNCRYVDIILSEWMGFYLLHESMLDSVLYARDKWLSPNGGIMLPSYACLCMAPVAMKKYHSEHFAFWKNVYGFDFSPAIPLAMEKFFKQPIIEVVKEDQLMSSPQKILDIDLKTVTLSEVQFLSKELHFKMEKSGSLHGFVSWFDVVFLDPNGKVPESKLVLSTSPNSELTHWKQTVFFLPTPLLVDANDSIPCNLTLFQDTANKRHYNICIEVPVDIVQEDSQTDENLNITADDIENPEQHSIPCNCNAPRCKIIKVIMEKYTDEQAELQNNDEVTVTSEEIGEDSELDASDSTN</sequence>
<evidence type="ECO:0000256" key="6">
    <source>
        <dbReference type="ARBA" id="ARBA00023242"/>
    </source>
</evidence>
<gene>
    <name evidence="11" type="ORF">SPHA_14136</name>
</gene>
<dbReference type="CDD" id="cd02440">
    <property type="entry name" value="AdoMet_MTases"/>
    <property type="match status" value="1"/>
</dbReference>
<dbReference type="OrthoDB" id="7848332at2759"/>
<keyword evidence="4 8" id="KW-0808">Transferase</keyword>
<dbReference type="SUPFAM" id="SSF53335">
    <property type="entry name" value="S-adenosyl-L-methionine-dependent methyltransferases"/>
    <property type="match status" value="1"/>
</dbReference>
<dbReference type="PANTHER" id="PTHR11006:SF102">
    <property type="entry name" value="PROTEIN ARGININE N-METHYLTRANSFERASE 1"/>
    <property type="match status" value="1"/>
</dbReference>
<reference evidence="11" key="1">
    <citation type="submission" date="2021-01" db="EMBL/GenBank/DDBJ databases">
        <authorList>
            <person name="Li R."/>
            <person name="Bekaert M."/>
        </authorList>
    </citation>
    <scope>NUCLEOTIDE SEQUENCE</scope>
    <source>
        <strain evidence="11">Farmed</strain>
    </source>
</reference>
<feature type="compositionally biased region" description="Acidic residues" evidence="9">
    <location>
        <begin position="481"/>
        <end position="495"/>
    </location>
</feature>
<keyword evidence="6" id="KW-0539">Nucleus</keyword>
<keyword evidence="3 8" id="KW-0489">Methyltransferase</keyword>
<evidence type="ECO:0000256" key="9">
    <source>
        <dbReference type="SAM" id="MobiDB-lite"/>
    </source>
</evidence>
<dbReference type="Gene3D" id="2.70.160.11">
    <property type="entry name" value="Hnrnp arginine n-methyltransferase1"/>
    <property type="match status" value="1"/>
</dbReference>
<organism evidence="11 12">
    <name type="scientific">Acanthosepion pharaonis</name>
    <name type="common">Pharaoh cuttlefish</name>
    <name type="synonym">Sepia pharaonis</name>
    <dbReference type="NCBI Taxonomy" id="158019"/>
    <lineage>
        <taxon>Eukaryota</taxon>
        <taxon>Metazoa</taxon>
        <taxon>Spiralia</taxon>
        <taxon>Lophotrochozoa</taxon>
        <taxon>Mollusca</taxon>
        <taxon>Cephalopoda</taxon>
        <taxon>Coleoidea</taxon>
        <taxon>Decapodiformes</taxon>
        <taxon>Sepiida</taxon>
        <taxon>Sepiina</taxon>
        <taxon>Sepiidae</taxon>
        <taxon>Acanthosepion</taxon>
    </lineage>
</organism>
<dbReference type="InterPro" id="IPR055135">
    <property type="entry name" value="PRMT_dom"/>
</dbReference>
<dbReference type="Gene3D" id="3.40.50.150">
    <property type="entry name" value="Vaccinia Virus protein VP39"/>
    <property type="match status" value="1"/>
</dbReference>
<evidence type="ECO:0000256" key="1">
    <source>
        <dbReference type="ARBA" id="ARBA00004123"/>
    </source>
</evidence>
<evidence type="ECO:0000259" key="10">
    <source>
        <dbReference type="Pfam" id="PF22528"/>
    </source>
</evidence>
<accession>A0A812BEJ6</accession>
<dbReference type="GO" id="GO:0035242">
    <property type="term" value="F:protein-arginine omega-N asymmetric methyltransferase activity"/>
    <property type="evidence" value="ECO:0007669"/>
    <property type="project" value="UniProtKB-EC"/>
</dbReference>
<dbReference type="GO" id="GO:0005634">
    <property type="term" value="C:nucleus"/>
    <property type="evidence" value="ECO:0007669"/>
    <property type="project" value="UniProtKB-SubCell"/>
</dbReference>
<dbReference type="GO" id="GO:0042054">
    <property type="term" value="F:histone methyltransferase activity"/>
    <property type="evidence" value="ECO:0007669"/>
    <property type="project" value="TreeGrafter"/>
</dbReference>
<comment type="catalytic activity">
    <reaction evidence="7">
        <text>L-arginyl-[protein] + S-adenosyl-L-methionine = N(omega)-methyl-L-arginyl-[protein] + S-adenosyl-L-homocysteine + H(+)</text>
        <dbReference type="Rhea" id="RHEA:48100"/>
        <dbReference type="Rhea" id="RHEA-COMP:10532"/>
        <dbReference type="Rhea" id="RHEA-COMP:11990"/>
        <dbReference type="ChEBI" id="CHEBI:15378"/>
        <dbReference type="ChEBI" id="CHEBI:29965"/>
        <dbReference type="ChEBI" id="CHEBI:57856"/>
        <dbReference type="ChEBI" id="CHEBI:59789"/>
        <dbReference type="ChEBI" id="CHEBI:65280"/>
    </reaction>
    <physiologicalReaction direction="left-to-right" evidence="7">
        <dbReference type="Rhea" id="RHEA:48101"/>
    </physiologicalReaction>
</comment>
<dbReference type="InterPro" id="IPR029063">
    <property type="entry name" value="SAM-dependent_MTases_sf"/>
</dbReference>
<evidence type="ECO:0000256" key="7">
    <source>
        <dbReference type="ARBA" id="ARBA00049303"/>
    </source>
</evidence>
<evidence type="ECO:0000256" key="4">
    <source>
        <dbReference type="ARBA" id="ARBA00022679"/>
    </source>
</evidence>
<feature type="domain" description="Protein arginine N-methyltransferase" evidence="10">
    <location>
        <begin position="246"/>
        <end position="412"/>
    </location>
</feature>
<dbReference type="EMBL" id="CAHIKZ030000480">
    <property type="protein sequence ID" value="CAE1176438.1"/>
    <property type="molecule type" value="Genomic_DNA"/>
</dbReference>
<evidence type="ECO:0000256" key="5">
    <source>
        <dbReference type="ARBA" id="ARBA00022691"/>
    </source>
</evidence>
<keyword evidence="5 8" id="KW-0949">S-adenosyl-L-methionine</keyword>
<feature type="compositionally biased region" description="Polar residues" evidence="9">
    <location>
        <begin position="469"/>
        <end position="479"/>
    </location>
</feature>
<dbReference type="FunFam" id="2.70.160.11:FF:000007">
    <property type="entry name" value="Protein arginine N-methyltransferase 2"/>
    <property type="match status" value="1"/>
</dbReference>
<dbReference type="EC" id="2.1.1.319" evidence="2"/>
<dbReference type="FunFam" id="3.40.50.150:FF:000003">
    <property type="entry name" value="Blast:Protein arginine N-methyltransferase 1"/>
    <property type="match status" value="1"/>
</dbReference>
<dbReference type="Proteomes" id="UP000597762">
    <property type="component" value="Unassembled WGS sequence"/>
</dbReference>
<dbReference type="Pfam" id="PF06325">
    <property type="entry name" value="PrmA"/>
    <property type="match status" value="1"/>
</dbReference>
<proteinExistence type="predicted"/>